<dbReference type="PANTHER" id="PTHR46708">
    <property type="entry name" value="TENASCIN"/>
    <property type="match status" value="1"/>
</dbReference>
<dbReference type="Proteomes" id="UP000271339">
    <property type="component" value="Unassembled WGS sequence"/>
</dbReference>
<evidence type="ECO:0000256" key="2">
    <source>
        <dbReference type="SAM" id="SignalP"/>
    </source>
</evidence>
<reference evidence="4 5" key="1">
    <citation type="submission" date="2018-10" db="EMBL/GenBank/DDBJ databases">
        <title>Genomic Encyclopedia of Archaeal and Bacterial Type Strains, Phase II (KMG-II): from individual species to whole genera.</title>
        <authorList>
            <person name="Goeker M."/>
        </authorList>
    </citation>
    <scope>NUCLEOTIDE SEQUENCE [LARGE SCALE GENOMIC DNA]</scope>
    <source>
        <strain evidence="4 5">DSM 23424</strain>
    </source>
</reference>
<dbReference type="InterPro" id="IPR036116">
    <property type="entry name" value="FN3_sf"/>
</dbReference>
<dbReference type="OrthoDB" id="9792152at2"/>
<dbReference type="InterPro" id="IPR050991">
    <property type="entry name" value="ECM_Regulatory_Proteins"/>
</dbReference>
<dbReference type="PROSITE" id="PS51257">
    <property type="entry name" value="PROKAR_LIPOPROTEIN"/>
    <property type="match status" value="1"/>
</dbReference>
<comment type="caution">
    <text evidence="4">The sequence shown here is derived from an EMBL/GenBank/DDBJ whole genome shotgun (WGS) entry which is preliminary data.</text>
</comment>
<dbReference type="EMBL" id="REFC01000011">
    <property type="protein sequence ID" value="RMA65769.1"/>
    <property type="molecule type" value="Genomic_DNA"/>
</dbReference>
<organism evidence="4 5">
    <name type="scientific">Ulvibacter antarcticus</name>
    <dbReference type="NCBI Taxonomy" id="442714"/>
    <lineage>
        <taxon>Bacteria</taxon>
        <taxon>Pseudomonadati</taxon>
        <taxon>Bacteroidota</taxon>
        <taxon>Flavobacteriia</taxon>
        <taxon>Flavobacteriales</taxon>
        <taxon>Flavobacteriaceae</taxon>
        <taxon>Ulvibacter</taxon>
    </lineage>
</organism>
<dbReference type="SMART" id="SM00060">
    <property type="entry name" value="FN3"/>
    <property type="match status" value="2"/>
</dbReference>
<keyword evidence="2" id="KW-0732">Signal</keyword>
<sequence>MKKYLLLVCAILVLVSCNKDDEGSNSNCSGPTTIDAILLTSTSLSFEWDTSTGTAWQFEYGPTGFDLGTGTVISTSEEDFLITGLTPLTAYTVHLRNNCGSNGFSDYISYDFTTLQTVVNCNKPTNLTLGLITSNSVAFSWNENNETAWEIKFGVSPYVPDANPGFPTSQSSYNLTGLSPSTTYEIYVRANCGSGGYSEYSLALVVTTNP</sequence>
<dbReference type="InterPro" id="IPR003961">
    <property type="entry name" value="FN3_dom"/>
</dbReference>
<gene>
    <name evidence="4" type="ORF">BXY75_0182</name>
</gene>
<dbReference type="Pfam" id="PF00041">
    <property type="entry name" value="fn3"/>
    <property type="match status" value="1"/>
</dbReference>
<protein>
    <recommendedName>
        <fullName evidence="3">Fibronectin type-III domain-containing protein</fullName>
    </recommendedName>
</protein>
<dbReference type="SUPFAM" id="SSF49265">
    <property type="entry name" value="Fibronectin type III"/>
    <property type="match status" value="1"/>
</dbReference>
<feature type="chain" id="PRO_5018088857" description="Fibronectin type-III domain-containing protein" evidence="2">
    <location>
        <begin position="20"/>
        <end position="210"/>
    </location>
</feature>
<dbReference type="InterPro" id="IPR013783">
    <property type="entry name" value="Ig-like_fold"/>
</dbReference>
<evidence type="ECO:0000259" key="3">
    <source>
        <dbReference type="PROSITE" id="PS50853"/>
    </source>
</evidence>
<dbReference type="RefSeq" id="WP_121905807.1">
    <property type="nucleotide sequence ID" value="NZ_REFC01000011.1"/>
</dbReference>
<keyword evidence="1" id="KW-0677">Repeat</keyword>
<keyword evidence="5" id="KW-1185">Reference proteome</keyword>
<evidence type="ECO:0000256" key="1">
    <source>
        <dbReference type="ARBA" id="ARBA00022737"/>
    </source>
</evidence>
<dbReference type="PANTHER" id="PTHR46708:SF2">
    <property type="entry name" value="FIBRONECTIN TYPE-III DOMAIN-CONTAINING PROTEIN"/>
    <property type="match status" value="1"/>
</dbReference>
<feature type="domain" description="Fibronectin type-III" evidence="3">
    <location>
        <begin position="123"/>
        <end position="210"/>
    </location>
</feature>
<dbReference type="CDD" id="cd00063">
    <property type="entry name" value="FN3"/>
    <property type="match status" value="1"/>
</dbReference>
<dbReference type="AlphaFoldDB" id="A0A3L9Z2W8"/>
<evidence type="ECO:0000313" key="4">
    <source>
        <dbReference type="EMBL" id="RMA65769.1"/>
    </source>
</evidence>
<evidence type="ECO:0000313" key="5">
    <source>
        <dbReference type="Proteomes" id="UP000271339"/>
    </source>
</evidence>
<name>A0A3L9Z2W8_9FLAO</name>
<feature type="signal peptide" evidence="2">
    <location>
        <begin position="1"/>
        <end position="19"/>
    </location>
</feature>
<accession>A0A3L9Z2W8</accession>
<proteinExistence type="predicted"/>
<dbReference type="PROSITE" id="PS50853">
    <property type="entry name" value="FN3"/>
    <property type="match status" value="1"/>
</dbReference>
<dbReference type="Gene3D" id="2.60.40.10">
    <property type="entry name" value="Immunoglobulins"/>
    <property type="match status" value="2"/>
</dbReference>